<name>A0A1A8IQ17_NOTKU</name>
<gene>
    <name evidence="1" type="primary">Nfu_g_1_006010</name>
</gene>
<evidence type="ECO:0000313" key="1">
    <source>
        <dbReference type="EMBL" id="SBQ99402.1"/>
    </source>
</evidence>
<dbReference type="AlphaFoldDB" id="A0A1A8IQ17"/>
<dbReference type="EMBL" id="HAED01012979">
    <property type="protein sequence ID" value="SBQ99402.1"/>
    <property type="molecule type" value="Transcribed_RNA"/>
</dbReference>
<accession>A0A1A8IQ17</accession>
<protein>
    <submittedName>
        <fullName evidence="1">Uncharacterized protein</fullName>
    </submittedName>
</protein>
<reference evidence="1" key="1">
    <citation type="submission" date="2016-05" db="EMBL/GenBank/DDBJ databases">
        <authorList>
            <person name="Lavstsen T."/>
            <person name="Jespersen J.S."/>
        </authorList>
    </citation>
    <scope>NUCLEOTIDE SEQUENCE</scope>
    <source>
        <tissue evidence="1">Brain</tissue>
    </source>
</reference>
<reference evidence="1" key="2">
    <citation type="submission" date="2016-06" db="EMBL/GenBank/DDBJ databases">
        <title>The genome of a short-lived fish provides insights into sex chromosome evolution and the genetic control of aging.</title>
        <authorList>
            <person name="Reichwald K."/>
            <person name="Felder M."/>
            <person name="Petzold A."/>
            <person name="Koch P."/>
            <person name="Groth M."/>
            <person name="Platzer M."/>
        </authorList>
    </citation>
    <scope>NUCLEOTIDE SEQUENCE</scope>
    <source>
        <tissue evidence="1">Brain</tissue>
    </source>
</reference>
<sequence length="120" mass="13839">MEEVHFSPSSQTSLTYNRTYISWFQERMMGWTYWVLVLDQLWRQAALLSSATVAEDCSPRYRMVAGLIPAQFDALSLRYLLVVIGKTGATCGQLWLHCRSTSPAYICVREWTDDRLCCES</sequence>
<proteinExistence type="predicted"/>
<organism evidence="1">
    <name type="scientific">Nothobranchius kuhntae</name>
    <name type="common">Beira killifish</name>
    <dbReference type="NCBI Taxonomy" id="321403"/>
    <lineage>
        <taxon>Eukaryota</taxon>
        <taxon>Metazoa</taxon>
        <taxon>Chordata</taxon>
        <taxon>Craniata</taxon>
        <taxon>Vertebrata</taxon>
        <taxon>Euteleostomi</taxon>
        <taxon>Actinopterygii</taxon>
        <taxon>Neopterygii</taxon>
        <taxon>Teleostei</taxon>
        <taxon>Neoteleostei</taxon>
        <taxon>Acanthomorphata</taxon>
        <taxon>Ovalentaria</taxon>
        <taxon>Atherinomorphae</taxon>
        <taxon>Cyprinodontiformes</taxon>
        <taxon>Nothobranchiidae</taxon>
        <taxon>Nothobranchius</taxon>
    </lineage>
</organism>
<feature type="non-terminal residue" evidence="1">
    <location>
        <position position="120"/>
    </location>
</feature>